<name>A0ACB9SV97_HOLOL</name>
<reference evidence="1" key="1">
    <citation type="submission" date="2022-04" db="EMBL/GenBank/DDBJ databases">
        <title>Chromosome-scale genome assembly of Holotrichia oblita Faldermann.</title>
        <authorList>
            <person name="Rongchong L."/>
        </authorList>
    </citation>
    <scope>NUCLEOTIDE SEQUENCE</scope>
    <source>
        <strain evidence="1">81SQS9</strain>
    </source>
</reference>
<dbReference type="EMBL" id="CM043022">
    <property type="protein sequence ID" value="KAI4457145.1"/>
    <property type="molecule type" value="Genomic_DNA"/>
</dbReference>
<accession>A0ACB9SV97</accession>
<keyword evidence="2" id="KW-1185">Reference proteome</keyword>
<evidence type="ECO:0000313" key="1">
    <source>
        <dbReference type="EMBL" id="KAI4457145.1"/>
    </source>
</evidence>
<gene>
    <name evidence="1" type="ORF">MML48_8g00008428</name>
</gene>
<sequence>MVSVSLLTYYRRRQFTEVNKSKPATVNADLVVTRSPDIAAIRTTEIQKPNEASRVAQLEQNLKFLQEQHQLMLNGLHHEIDSLRHRNRELQFQLVFAKTSLPSTPSSPDEDSKPKVNVSPKQVNVTPLQVELLEREMSDLKIQLQEAESRNVYLSAIVDEQKKKLERYERERERERERGIQPDPELLRKLDDAEALIRRLRRENSDLRRENSSSPNGYSNRESSGGYHGRDGSGSQHHGQKNNANQNRSGNGSGGRHYNRGNGSTGGHYRNWFPPLHSQNYWQNIRSVEKNGAVAADGSQLPNLQTNGGGGSAGNAGTINVSGSGHQGRRGGNNNHYHSGDGRKFRGGQSRGNKPS</sequence>
<evidence type="ECO:0000313" key="2">
    <source>
        <dbReference type="Proteomes" id="UP001056778"/>
    </source>
</evidence>
<comment type="caution">
    <text evidence="1">The sequence shown here is derived from an EMBL/GenBank/DDBJ whole genome shotgun (WGS) entry which is preliminary data.</text>
</comment>
<dbReference type="Proteomes" id="UP001056778">
    <property type="component" value="Chromosome 8"/>
</dbReference>
<protein>
    <submittedName>
        <fullName evidence="1">Coiled-coil domain-containing 74a</fullName>
    </submittedName>
</protein>
<organism evidence="1 2">
    <name type="scientific">Holotrichia oblita</name>
    <name type="common">Chafer beetle</name>
    <dbReference type="NCBI Taxonomy" id="644536"/>
    <lineage>
        <taxon>Eukaryota</taxon>
        <taxon>Metazoa</taxon>
        <taxon>Ecdysozoa</taxon>
        <taxon>Arthropoda</taxon>
        <taxon>Hexapoda</taxon>
        <taxon>Insecta</taxon>
        <taxon>Pterygota</taxon>
        <taxon>Neoptera</taxon>
        <taxon>Endopterygota</taxon>
        <taxon>Coleoptera</taxon>
        <taxon>Polyphaga</taxon>
        <taxon>Scarabaeiformia</taxon>
        <taxon>Scarabaeidae</taxon>
        <taxon>Melolonthinae</taxon>
        <taxon>Holotrichia</taxon>
    </lineage>
</organism>
<proteinExistence type="predicted"/>